<keyword evidence="1" id="KW-1133">Transmembrane helix</keyword>
<sequence>MRLLTRISRLALGMGHQDDVETEGFPVNLFPARQAMLPVEVMQCLPLSQRLRELFLVTWVPVLYGVIAINVVVLMLLGVDILVAEAVAVSVCFATTEMIRRTIIAGALGGTSETPGPLGSPATG</sequence>
<accession>A0A1R0KE23</accession>
<evidence type="ECO:0000256" key="1">
    <source>
        <dbReference type="SAM" id="Phobius"/>
    </source>
</evidence>
<protein>
    <submittedName>
        <fullName evidence="2">Uncharacterized protein</fullName>
    </submittedName>
</protein>
<comment type="caution">
    <text evidence="2">The sequence shown here is derived from an EMBL/GenBank/DDBJ whole genome shotgun (WGS) entry which is preliminary data.</text>
</comment>
<feature type="transmembrane region" description="Helical" evidence="1">
    <location>
        <begin position="54"/>
        <end position="75"/>
    </location>
</feature>
<proteinExistence type="predicted"/>
<organism evidence="2 3">
    <name type="scientific">Amycolatopsis coloradensis</name>
    <dbReference type="NCBI Taxonomy" id="76021"/>
    <lineage>
        <taxon>Bacteria</taxon>
        <taxon>Bacillati</taxon>
        <taxon>Actinomycetota</taxon>
        <taxon>Actinomycetes</taxon>
        <taxon>Pseudonocardiales</taxon>
        <taxon>Pseudonocardiaceae</taxon>
        <taxon>Amycolatopsis</taxon>
    </lineage>
</organism>
<keyword evidence="1" id="KW-0812">Transmembrane</keyword>
<dbReference type="EMBL" id="MQUQ01000039">
    <property type="protein sequence ID" value="OLZ43174.1"/>
    <property type="molecule type" value="Genomic_DNA"/>
</dbReference>
<reference evidence="2 3" key="1">
    <citation type="submission" date="2016-01" db="EMBL/GenBank/DDBJ databases">
        <title>Amycolatopsis coloradensis genome sequencing and assembly.</title>
        <authorList>
            <person name="Mayilraj S."/>
        </authorList>
    </citation>
    <scope>NUCLEOTIDE SEQUENCE [LARGE SCALE GENOMIC DNA]</scope>
    <source>
        <strain evidence="2 3">DSM 44225</strain>
    </source>
</reference>
<dbReference type="Proteomes" id="UP000187486">
    <property type="component" value="Unassembled WGS sequence"/>
</dbReference>
<keyword evidence="1" id="KW-0472">Membrane</keyword>
<evidence type="ECO:0000313" key="3">
    <source>
        <dbReference type="Proteomes" id="UP000187486"/>
    </source>
</evidence>
<dbReference type="AlphaFoldDB" id="A0A1R0KE23"/>
<name>A0A1R0KE23_9PSEU</name>
<evidence type="ECO:0000313" key="2">
    <source>
        <dbReference type="EMBL" id="OLZ43174.1"/>
    </source>
</evidence>
<gene>
    <name evidence="2" type="ORF">BS329_40285</name>
</gene>
<keyword evidence="3" id="KW-1185">Reference proteome</keyword>